<keyword evidence="1" id="KW-0812">Transmembrane</keyword>
<evidence type="ECO:0008006" key="4">
    <source>
        <dbReference type="Google" id="ProtNLM"/>
    </source>
</evidence>
<keyword evidence="1" id="KW-1133">Transmembrane helix</keyword>
<dbReference type="Proteomes" id="UP000178570">
    <property type="component" value="Unassembled WGS sequence"/>
</dbReference>
<evidence type="ECO:0000313" key="2">
    <source>
        <dbReference type="EMBL" id="OGY40733.1"/>
    </source>
</evidence>
<dbReference type="Pfam" id="PF12666">
    <property type="entry name" value="PrgI"/>
    <property type="match status" value="1"/>
</dbReference>
<accession>A0A1G1XKV7</accession>
<dbReference type="InterPro" id="IPR024414">
    <property type="entry name" value="Uncharacterised_PrgI"/>
</dbReference>
<reference evidence="2 3" key="1">
    <citation type="journal article" date="2016" name="Nat. Commun.">
        <title>Thousands of microbial genomes shed light on interconnected biogeochemical processes in an aquifer system.</title>
        <authorList>
            <person name="Anantharaman K."/>
            <person name="Brown C.T."/>
            <person name="Hug L.A."/>
            <person name="Sharon I."/>
            <person name="Castelle C.J."/>
            <person name="Probst A.J."/>
            <person name="Thomas B.C."/>
            <person name="Singh A."/>
            <person name="Wilkins M.J."/>
            <person name="Karaoz U."/>
            <person name="Brodie E.L."/>
            <person name="Williams K.H."/>
            <person name="Hubbard S.S."/>
            <person name="Banfield J.F."/>
        </authorList>
    </citation>
    <scope>NUCLEOTIDE SEQUENCE [LARGE SCALE GENOMIC DNA]</scope>
</reference>
<sequence>MQFELPRYIEEEAKILGPLNVKQFMLMFAGVITCALFFFFFKTWLAVILSFVLMGSAVFLMFGKIQGREAYTVVFAAVKYVWQPKSFVWKKEGFAIENVYYEKERKVEQKQAAPVVREAKIMSLEEIRDLAKKLDETDQAISEEELE</sequence>
<evidence type="ECO:0000313" key="3">
    <source>
        <dbReference type="Proteomes" id="UP000178570"/>
    </source>
</evidence>
<feature type="transmembrane region" description="Helical" evidence="1">
    <location>
        <begin position="44"/>
        <end position="62"/>
    </location>
</feature>
<keyword evidence="1" id="KW-0472">Membrane</keyword>
<organism evidence="2 3">
    <name type="scientific">Candidatus Brennerbacteria bacterium RIFOXYD1_FULL_41_16</name>
    <dbReference type="NCBI Taxonomy" id="1797529"/>
    <lineage>
        <taxon>Bacteria</taxon>
        <taxon>Candidatus Brenneribacteriota</taxon>
    </lineage>
</organism>
<name>A0A1G1XKV7_9BACT</name>
<feature type="transmembrane region" description="Helical" evidence="1">
    <location>
        <begin position="21"/>
        <end position="38"/>
    </location>
</feature>
<gene>
    <name evidence="2" type="ORF">A2570_01205</name>
</gene>
<comment type="caution">
    <text evidence="2">The sequence shown here is derived from an EMBL/GenBank/DDBJ whole genome shotgun (WGS) entry which is preliminary data.</text>
</comment>
<dbReference type="EMBL" id="MHHY01000006">
    <property type="protein sequence ID" value="OGY40733.1"/>
    <property type="molecule type" value="Genomic_DNA"/>
</dbReference>
<evidence type="ECO:0000256" key="1">
    <source>
        <dbReference type="SAM" id="Phobius"/>
    </source>
</evidence>
<proteinExistence type="predicted"/>
<protein>
    <recommendedName>
        <fullName evidence="4">PrgI family protein</fullName>
    </recommendedName>
</protein>
<dbReference type="STRING" id="1797529.A2570_01205"/>
<dbReference type="AlphaFoldDB" id="A0A1G1XKV7"/>